<evidence type="ECO:0000256" key="3">
    <source>
        <dbReference type="ARBA" id="ARBA00008891"/>
    </source>
</evidence>
<dbReference type="GO" id="GO:0042545">
    <property type="term" value="P:cell wall modification"/>
    <property type="evidence" value="ECO:0007669"/>
    <property type="project" value="UniProtKB-UniRule"/>
</dbReference>
<dbReference type="InterPro" id="IPR033131">
    <property type="entry name" value="Pectinesterase_Asp_AS"/>
</dbReference>
<comment type="similarity">
    <text evidence="3">Belongs to the pectinesterase family.</text>
</comment>
<comment type="catalytic activity">
    <reaction evidence="10 12">
        <text>[(1-&gt;4)-alpha-D-galacturonosyl methyl ester](n) + n H2O = [(1-&gt;4)-alpha-D-galacturonosyl](n) + n methanol + n H(+)</text>
        <dbReference type="Rhea" id="RHEA:22380"/>
        <dbReference type="Rhea" id="RHEA-COMP:14570"/>
        <dbReference type="Rhea" id="RHEA-COMP:14573"/>
        <dbReference type="ChEBI" id="CHEBI:15377"/>
        <dbReference type="ChEBI" id="CHEBI:15378"/>
        <dbReference type="ChEBI" id="CHEBI:17790"/>
        <dbReference type="ChEBI" id="CHEBI:140522"/>
        <dbReference type="ChEBI" id="CHEBI:140523"/>
        <dbReference type="EC" id="3.1.1.11"/>
    </reaction>
</comment>
<dbReference type="UniPathway" id="UPA00545">
    <property type="reaction ID" value="UER00823"/>
</dbReference>
<evidence type="ECO:0000256" key="1">
    <source>
        <dbReference type="ARBA" id="ARBA00004191"/>
    </source>
</evidence>
<protein>
    <recommendedName>
        <fullName evidence="4 12">Pectinesterase</fullName>
        <ecNumber evidence="4 12">3.1.1.11</ecNumber>
    </recommendedName>
</protein>
<dbReference type="Pfam" id="PF01095">
    <property type="entry name" value="Pectinesterase"/>
    <property type="match status" value="1"/>
</dbReference>
<dbReference type="GO" id="GO:0030599">
    <property type="term" value="F:pectinesterase activity"/>
    <property type="evidence" value="ECO:0000318"/>
    <property type="project" value="GO_Central"/>
</dbReference>
<keyword evidence="9 12" id="KW-0063">Aspartyl esterase</keyword>
<feature type="active site" evidence="11">
    <location>
        <position position="222"/>
    </location>
</feature>
<keyword evidence="15" id="KW-1185">Reference proteome</keyword>
<feature type="chain" id="PRO_5011810444" description="Pectinesterase" evidence="12">
    <location>
        <begin position="26"/>
        <end position="364"/>
    </location>
</feature>
<organism evidence="14 15">
    <name type="scientific">Manihot esculenta</name>
    <name type="common">Cassava</name>
    <name type="synonym">Jatropha manihot</name>
    <dbReference type="NCBI Taxonomy" id="3983"/>
    <lineage>
        <taxon>Eukaryota</taxon>
        <taxon>Viridiplantae</taxon>
        <taxon>Streptophyta</taxon>
        <taxon>Embryophyta</taxon>
        <taxon>Tracheophyta</taxon>
        <taxon>Spermatophyta</taxon>
        <taxon>Magnoliopsida</taxon>
        <taxon>eudicotyledons</taxon>
        <taxon>Gunneridae</taxon>
        <taxon>Pentapetalae</taxon>
        <taxon>rosids</taxon>
        <taxon>fabids</taxon>
        <taxon>Malpighiales</taxon>
        <taxon>Euphorbiaceae</taxon>
        <taxon>Crotonoideae</taxon>
        <taxon>Manihoteae</taxon>
        <taxon>Manihot</taxon>
    </lineage>
</organism>
<keyword evidence="6" id="KW-0964">Secreted</keyword>
<dbReference type="PANTHER" id="PTHR31321">
    <property type="entry name" value="ACYL-COA THIOESTER HYDROLASE YBHC-RELATED"/>
    <property type="match status" value="1"/>
</dbReference>
<evidence type="ECO:0000259" key="13">
    <source>
        <dbReference type="Pfam" id="PF01095"/>
    </source>
</evidence>
<keyword evidence="5" id="KW-0134">Cell wall</keyword>
<evidence type="ECO:0000256" key="7">
    <source>
        <dbReference type="ARBA" id="ARBA00022729"/>
    </source>
</evidence>
<keyword evidence="8 12" id="KW-0378">Hydrolase</keyword>
<evidence type="ECO:0000313" key="15">
    <source>
        <dbReference type="Proteomes" id="UP000091857"/>
    </source>
</evidence>
<evidence type="ECO:0000313" key="14">
    <source>
        <dbReference type="EMBL" id="OAY45430.1"/>
    </source>
</evidence>
<dbReference type="EC" id="3.1.1.11" evidence="4 12"/>
<evidence type="ECO:0000256" key="8">
    <source>
        <dbReference type="ARBA" id="ARBA00022801"/>
    </source>
</evidence>
<evidence type="ECO:0000256" key="12">
    <source>
        <dbReference type="RuleBase" id="RU000589"/>
    </source>
</evidence>
<proteinExistence type="inferred from homology"/>
<evidence type="ECO:0000256" key="9">
    <source>
        <dbReference type="ARBA" id="ARBA00023085"/>
    </source>
</evidence>
<feature type="signal peptide" evidence="12">
    <location>
        <begin position="1"/>
        <end position="25"/>
    </location>
</feature>
<dbReference type="PANTHER" id="PTHR31321:SF87">
    <property type="entry name" value="PECTINESTERASE 63-RELATED"/>
    <property type="match status" value="1"/>
</dbReference>
<feature type="domain" description="Pectinesterase catalytic" evidence="13">
    <location>
        <begin position="71"/>
        <end position="355"/>
    </location>
</feature>
<dbReference type="Proteomes" id="UP000091857">
    <property type="component" value="Chromosome 7"/>
</dbReference>
<reference evidence="15" key="1">
    <citation type="journal article" date="2016" name="Nat. Biotechnol.">
        <title>Sequencing wild and cultivated cassava and related species reveals extensive interspecific hybridization and genetic diversity.</title>
        <authorList>
            <person name="Bredeson J.V."/>
            <person name="Lyons J.B."/>
            <person name="Prochnik S.E."/>
            <person name="Wu G.A."/>
            <person name="Ha C.M."/>
            <person name="Edsinger-Gonzales E."/>
            <person name="Grimwood J."/>
            <person name="Schmutz J."/>
            <person name="Rabbi I.Y."/>
            <person name="Egesi C."/>
            <person name="Nauluvula P."/>
            <person name="Lebot V."/>
            <person name="Ndunguru J."/>
            <person name="Mkamilo G."/>
            <person name="Bart R.S."/>
            <person name="Setter T.L."/>
            <person name="Gleadow R.M."/>
            <person name="Kulakow P."/>
            <person name="Ferguson M.E."/>
            <person name="Rounsley S."/>
            <person name="Rokhsar D.S."/>
        </authorList>
    </citation>
    <scope>NUCLEOTIDE SEQUENCE [LARGE SCALE GENOMIC DNA]</scope>
    <source>
        <strain evidence="15">cv. AM560-2</strain>
    </source>
</reference>
<accession>A0A2C9VJ12</accession>
<name>A0A2C9VJ12_MANES</name>
<evidence type="ECO:0000256" key="2">
    <source>
        <dbReference type="ARBA" id="ARBA00005184"/>
    </source>
</evidence>
<evidence type="ECO:0000256" key="6">
    <source>
        <dbReference type="ARBA" id="ARBA00022525"/>
    </source>
</evidence>
<dbReference type="AlphaFoldDB" id="A0A2C9VJ12"/>
<dbReference type="Gene3D" id="2.160.20.10">
    <property type="entry name" value="Single-stranded right-handed beta-helix, Pectin lyase-like"/>
    <property type="match status" value="1"/>
</dbReference>
<dbReference type="OMA" id="NGAGWEQ"/>
<dbReference type="GO" id="GO:0045490">
    <property type="term" value="P:pectin catabolic process"/>
    <property type="evidence" value="ECO:0000318"/>
    <property type="project" value="GO_Central"/>
</dbReference>
<sequence length="364" mass="39980">MTKEHFVSAQCVLIIILIVAPTVSSDDTTPIPADDAKVRNWFQTNVKPLASRKGTLDPALVAAEGKPKIIKISKDGKGDFRTLTDAIKSIPSGNKQRVIMKIGPGVYTEKITIDMNKPFITFLGAPNAMPTLAFGGTALEYGTVDSASVMVLSDYFMATYIIFKNTAPGPNSKKPGAQAVALRISGDKATFYNCRMLGFQDTLLDERGRHFFKNCYIEGTVDFIFGSGKSLYLETEIHVIDNKGAFITAQAKTKKSEDYGYSFVQCKITGKGSGTYLGRAWKTMPEVVFSYTKMGAVVNPLGWSNNNIPERDSTVFFGEYKNSGPGAAPKRRVKFTKQLTDREAKRFISLGYIQGSKWLLPPPL</sequence>
<comment type="pathway">
    <text evidence="2 12">Glycan metabolism; pectin degradation; 2-dehydro-3-deoxy-D-gluconate from pectin: step 1/5.</text>
</comment>
<dbReference type="InterPro" id="IPR000070">
    <property type="entry name" value="Pectinesterase_cat"/>
</dbReference>
<dbReference type="EMBL" id="CM004393">
    <property type="protein sequence ID" value="OAY45430.1"/>
    <property type="molecule type" value="Genomic_DNA"/>
</dbReference>
<dbReference type="FunFam" id="2.160.20.10:FF:000008">
    <property type="entry name" value="Pectinesterase"/>
    <property type="match status" value="1"/>
</dbReference>
<gene>
    <name evidence="14" type="ORF">MANES_07G060100v8</name>
</gene>
<evidence type="ECO:0000256" key="10">
    <source>
        <dbReference type="ARBA" id="ARBA00047928"/>
    </source>
</evidence>
<dbReference type="Gramene" id="Manes.07G060100.3.v8.1">
    <property type="protein sequence ID" value="Manes.07G060100.3.v8.1.CDS"/>
    <property type="gene ID" value="Manes.07G060100.v8.1"/>
</dbReference>
<dbReference type="InterPro" id="IPR012334">
    <property type="entry name" value="Pectin_lyas_fold"/>
</dbReference>
<evidence type="ECO:0000256" key="4">
    <source>
        <dbReference type="ARBA" id="ARBA00013229"/>
    </source>
</evidence>
<dbReference type="InterPro" id="IPR011050">
    <property type="entry name" value="Pectin_lyase_fold/virulence"/>
</dbReference>
<evidence type="ECO:0000256" key="11">
    <source>
        <dbReference type="PROSITE-ProRule" id="PRU10040"/>
    </source>
</evidence>
<comment type="subcellular location">
    <subcellularLocation>
        <location evidence="1">Secreted</location>
        <location evidence="1">Cell wall</location>
    </subcellularLocation>
</comment>
<dbReference type="STRING" id="3983.A0A2C9VJ12"/>
<comment type="caution">
    <text evidence="14">The sequence shown here is derived from an EMBL/GenBank/DDBJ whole genome shotgun (WGS) entry which is preliminary data.</text>
</comment>
<dbReference type="SUPFAM" id="SSF51126">
    <property type="entry name" value="Pectin lyase-like"/>
    <property type="match status" value="1"/>
</dbReference>
<dbReference type="PROSITE" id="PS00503">
    <property type="entry name" value="PECTINESTERASE_2"/>
    <property type="match status" value="1"/>
</dbReference>
<keyword evidence="7 12" id="KW-0732">Signal</keyword>
<evidence type="ECO:0000256" key="5">
    <source>
        <dbReference type="ARBA" id="ARBA00022512"/>
    </source>
</evidence>